<feature type="signal peptide" evidence="1">
    <location>
        <begin position="1"/>
        <end position="31"/>
    </location>
</feature>
<keyword evidence="1" id="KW-0732">Signal</keyword>
<dbReference type="PROSITE" id="PS51318">
    <property type="entry name" value="TAT"/>
    <property type="match status" value="1"/>
</dbReference>
<evidence type="ECO:0000313" key="3">
    <source>
        <dbReference type="EMBL" id="MFB9902587.1"/>
    </source>
</evidence>
<sequence length="166" mass="17131">MNASLRRGFASAAVVATMSTAALAMAGAAQANPIVAAPCGANDVNVTVRYNDSGMGHSYWRVVFTSAGGTCVLRGVPTDLVFADDSGRALPIQQITGSPVNAEAVTVAPGRPASSLIRTRLEGERQPVAWLSFTLPSEARGARVTTEWPAPIAGPISVTEVRPGVE</sequence>
<organism evidence="3 4">
    <name type="scientific">Allokutzneria oryzae</name>
    <dbReference type="NCBI Taxonomy" id="1378989"/>
    <lineage>
        <taxon>Bacteria</taxon>
        <taxon>Bacillati</taxon>
        <taxon>Actinomycetota</taxon>
        <taxon>Actinomycetes</taxon>
        <taxon>Pseudonocardiales</taxon>
        <taxon>Pseudonocardiaceae</taxon>
        <taxon>Allokutzneria</taxon>
    </lineage>
</organism>
<protein>
    <submittedName>
        <fullName evidence="3">DUF4232 domain-containing protein</fullName>
    </submittedName>
</protein>
<dbReference type="Proteomes" id="UP001589693">
    <property type="component" value="Unassembled WGS sequence"/>
</dbReference>
<feature type="domain" description="DUF4232" evidence="2">
    <location>
        <begin position="39"/>
        <end position="137"/>
    </location>
</feature>
<evidence type="ECO:0000259" key="2">
    <source>
        <dbReference type="Pfam" id="PF14016"/>
    </source>
</evidence>
<dbReference type="InterPro" id="IPR025326">
    <property type="entry name" value="DUF4232"/>
</dbReference>
<name>A0ABV5ZNY3_9PSEU</name>
<reference evidence="3 4" key="1">
    <citation type="submission" date="2024-09" db="EMBL/GenBank/DDBJ databases">
        <authorList>
            <person name="Sun Q."/>
            <person name="Mori K."/>
        </authorList>
    </citation>
    <scope>NUCLEOTIDE SEQUENCE [LARGE SCALE GENOMIC DNA]</scope>
    <source>
        <strain evidence="3 4">TBRC 7907</strain>
    </source>
</reference>
<comment type="caution">
    <text evidence="3">The sequence shown here is derived from an EMBL/GenBank/DDBJ whole genome shotgun (WGS) entry which is preliminary data.</text>
</comment>
<dbReference type="InterPro" id="IPR006311">
    <property type="entry name" value="TAT_signal"/>
</dbReference>
<keyword evidence="4" id="KW-1185">Reference proteome</keyword>
<dbReference type="EMBL" id="JBHLZU010000002">
    <property type="protein sequence ID" value="MFB9902587.1"/>
    <property type="molecule type" value="Genomic_DNA"/>
</dbReference>
<proteinExistence type="predicted"/>
<accession>A0ABV5ZNY3</accession>
<feature type="chain" id="PRO_5047302293" evidence="1">
    <location>
        <begin position="32"/>
        <end position="166"/>
    </location>
</feature>
<gene>
    <name evidence="3" type="ORF">ACFFQA_01415</name>
</gene>
<dbReference type="RefSeq" id="WP_377849663.1">
    <property type="nucleotide sequence ID" value="NZ_JBHLZU010000002.1"/>
</dbReference>
<evidence type="ECO:0000313" key="4">
    <source>
        <dbReference type="Proteomes" id="UP001589693"/>
    </source>
</evidence>
<dbReference type="Pfam" id="PF14016">
    <property type="entry name" value="DUF4232"/>
    <property type="match status" value="1"/>
</dbReference>
<evidence type="ECO:0000256" key="1">
    <source>
        <dbReference type="SAM" id="SignalP"/>
    </source>
</evidence>